<reference evidence="1" key="1">
    <citation type="submission" date="2021-01" db="EMBL/GenBank/DDBJ databases">
        <authorList>
            <consortium name="Genoscope - CEA"/>
            <person name="William W."/>
        </authorList>
    </citation>
    <scope>NUCLEOTIDE SEQUENCE</scope>
</reference>
<accession>A0A8S1K2H7</accession>
<dbReference type="AlphaFoldDB" id="A0A8S1K2H7"/>
<evidence type="ECO:0000313" key="2">
    <source>
        <dbReference type="Proteomes" id="UP000692954"/>
    </source>
</evidence>
<evidence type="ECO:0000313" key="1">
    <source>
        <dbReference type="EMBL" id="CAD8049429.1"/>
    </source>
</evidence>
<name>A0A8S1K2H7_9CILI</name>
<proteinExistence type="predicted"/>
<sequence>MVDAKFYEQPMIFIHQRDQLNKSKMGKQILSNSRKGSLNLFFNCFNNQRIKNYSFPISTSLQNKIQTRNKIKITKKNEDQKKLKIRINENKLKKNVKQNRSLRIGILKLNDIS</sequence>
<gene>
    <name evidence="1" type="ORF">PSON_ATCC_30995.1.T0040117</name>
</gene>
<organism evidence="1 2">
    <name type="scientific">Paramecium sonneborni</name>
    <dbReference type="NCBI Taxonomy" id="65129"/>
    <lineage>
        <taxon>Eukaryota</taxon>
        <taxon>Sar</taxon>
        <taxon>Alveolata</taxon>
        <taxon>Ciliophora</taxon>
        <taxon>Intramacronucleata</taxon>
        <taxon>Oligohymenophorea</taxon>
        <taxon>Peniculida</taxon>
        <taxon>Parameciidae</taxon>
        <taxon>Paramecium</taxon>
    </lineage>
</organism>
<comment type="caution">
    <text evidence="1">The sequence shown here is derived from an EMBL/GenBank/DDBJ whole genome shotgun (WGS) entry which is preliminary data.</text>
</comment>
<protein>
    <submittedName>
        <fullName evidence="1">Uncharacterized protein</fullName>
    </submittedName>
</protein>
<dbReference type="EMBL" id="CAJJDN010000004">
    <property type="protein sequence ID" value="CAD8049429.1"/>
    <property type="molecule type" value="Genomic_DNA"/>
</dbReference>
<dbReference type="Proteomes" id="UP000692954">
    <property type="component" value="Unassembled WGS sequence"/>
</dbReference>
<keyword evidence="2" id="KW-1185">Reference proteome</keyword>